<dbReference type="EMBL" id="JACAZI010000001">
    <property type="protein sequence ID" value="KAF7371793.1"/>
    <property type="molecule type" value="Genomic_DNA"/>
</dbReference>
<dbReference type="AlphaFoldDB" id="A0A8H6Z392"/>
<sequence>MLIRFFRSHGQEAGHRGLTYWQCSEHLFHPSTVQLAPNGSRQTRHGCILLGSMMDVSPTADILLNSAGSRHRAMHSEHVPNASKDRQHLDCSFGFARDGMYLRRVMSSVLLYYTTPDLFFVVSPHSTITRILSMYIFGPSIPSIQRSASRKSPDFSLPLLLYIIG</sequence>
<gene>
    <name evidence="1" type="ORF">MVEN_00036000</name>
</gene>
<comment type="caution">
    <text evidence="1">The sequence shown here is derived from an EMBL/GenBank/DDBJ whole genome shotgun (WGS) entry which is preliminary data.</text>
</comment>
<evidence type="ECO:0000313" key="2">
    <source>
        <dbReference type="Proteomes" id="UP000620124"/>
    </source>
</evidence>
<keyword evidence="2" id="KW-1185">Reference proteome</keyword>
<evidence type="ECO:0000313" key="1">
    <source>
        <dbReference type="EMBL" id="KAF7371793.1"/>
    </source>
</evidence>
<proteinExistence type="predicted"/>
<dbReference type="OrthoDB" id="3114082at2759"/>
<name>A0A8H6Z392_9AGAR</name>
<reference evidence="1" key="1">
    <citation type="submission" date="2020-05" db="EMBL/GenBank/DDBJ databases">
        <title>Mycena genomes resolve the evolution of fungal bioluminescence.</title>
        <authorList>
            <person name="Tsai I.J."/>
        </authorList>
    </citation>
    <scope>NUCLEOTIDE SEQUENCE</scope>
    <source>
        <strain evidence="1">CCC161011</strain>
    </source>
</reference>
<dbReference type="Proteomes" id="UP000620124">
    <property type="component" value="Unassembled WGS sequence"/>
</dbReference>
<accession>A0A8H6Z392</accession>
<protein>
    <submittedName>
        <fullName evidence="1">Uncharacterized protein</fullName>
    </submittedName>
</protein>
<organism evidence="1 2">
    <name type="scientific">Mycena venus</name>
    <dbReference type="NCBI Taxonomy" id="2733690"/>
    <lineage>
        <taxon>Eukaryota</taxon>
        <taxon>Fungi</taxon>
        <taxon>Dikarya</taxon>
        <taxon>Basidiomycota</taxon>
        <taxon>Agaricomycotina</taxon>
        <taxon>Agaricomycetes</taxon>
        <taxon>Agaricomycetidae</taxon>
        <taxon>Agaricales</taxon>
        <taxon>Marasmiineae</taxon>
        <taxon>Mycenaceae</taxon>
        <taxon>Mycena</taxon>
    </lineage>
</organism>